<dbReference type="Proteomes" id="UP000243459">
    <property type="component" value="Chromosome 10"/>
</dbReference>
<protein>
    <submittedName>
        <fullName evidence="2">Uncharacterized protein</fullName>
    </submittedName>
</protein>
<organism evidence="2 3">
    <name type="scientific">Asparagus officinalis</name>
    <name type="common">Garden asparagus</name>
    <dbReference type="NCBI Taxonomy" id="4686"/>
    <lineage>
        <taxon>Eukaryota</taxon>
        <taxon>Viridiplantae</taxon>
        <taxon>Streptophyta</taxon>
        <taxon>Embryophyta</taxon>
        <taxon>Tracheophyta</taxon>
        <taxon>Spermatophyta</taxon>
        <taxon>Magnoliopsida</taxon>
        <taxon>Liliopsida</taxon>
        <taxon>Asparagales</taxon>
        <taxon>Asparagaceae</taxon>
        <taxon>Asparagoideae</taxon>
        <taxon>Asparagus</taxon>
    </lineage>
</organism>
<dbReference type="Gramene" id="ONK56275">
    <property type="protein sequence ID" value="ONK56275"/>
    <property type="gene ID" value="A4U43_C10F5920"/>
</dbReference>
<gene>
    <name evidence="2" type="ORF">A4U43_C10F5920</name>
</gene>
<evidence type="ECO:0000313" key="3">
    <source>
        <dbReference type="Proteomes" id="UP000243459"/>
    </source>
</evidence>
<reference evidence="3" key="1">
    <citation type="journal article" date="2017" name="Nat. Commun.">
        <title>The asparagus genome sheds light on the origin and evolution of a young Y chromosome.</title>
        <authorList>
            <person name="Harkess A."/>
            <person name="Zhou J."/>
            <person name="Xu C."/>
            <person name="Bowers J.E."/>
            <person name="Van der Hulst R."/>
            <person name="Ayyampalayam S."/>
            <person name="Mercati F."/>
            <person name="Riccardi P."/>
            <person name="McKain M.R."/>
            <person name="Kakrana A."/>
            <person name="Tang H."/>
            <person name="Ray J."/>
            <person name="Groenendijk J."/>
            <person name="Arikit S."/>
            <person name="Mathioni S.M."/>
            <person name="Nakano M."/>
            <person name="Shan H."/>
            <person name="Telgmann-Rauber A."/>
            <person name="Kanno A."/>
            <person name="Yue Z."/>
            <person name="Chen H."/>
            <person name="Li W."/>
            <person name="Chen Y."/>
            <person name="Xu X."/>
            <person name="Zhang Y."/>
            <person name="Luo S."/>
            <person name="Chen H."/>
            <person name="Gao J."/>
            <person name="Mao Z."/>
            <person name="Pires J.C."/>
            <person name="Luo M."/>
            <person name="Kudrna D."/>
            <person name="Wing R.A."/>
            <person name="Meyers B.C."/>
            <person name="Yi K."/>
            <person name="Kong H."/>
            <person name="Lavrijsen P."/>
            <person name="Sunseri F."/>
            <person name="Falavigna A."/>
            <person name="Ye Y."/>
            <person name="Leebens-Mack J.H."/>
            <person name="Chen G."/>
        </authorList>
    </citation>
    <scope>NUCLEOTIDE SEQUENCE [LARGE SCALE GENOMIC DNA]</scope>
    <source>
        <strain evidence="3">cv. DH0086</strain>
    </source>
</reference>
<feature type="compositionally biased region" description="Polar residues" evidence="1">
    <location>
        <begin position="1"/>
        <end position="12"/>
    </location>
</feature>
<dbReference type="AlphaFoldDB" id="A0A5P1E4A9"/>
<dbReference type="InterPro" id="IPR015422">
    <property type="entry name" value="PyrdxlP-dep_Trfase_small"/>
</dbReference>
<evidence type="ECO:0000313" key="2">
    <source>
        <dbReference type="EMBL" id="ONK56275.1"/>
    </source>
</evidence>
<feature type="region of interest" description="Disordered" evidence="1">
    <location>
        <begin position="1"/>
        <end position="83"/>
    </location>
</feature>
<name>A0A5P1E4A9_ASPOF</name>
<accession>A0A5P1E4A9</accession>
<dbReference type="Gene3D" id="3.90.1150.10">
    <property type="entry name" value="Aspartate Aminotransferase, domain 1"/>
    <property type="match status" value="1"/>
</dbReference>
<sequence length="131" mass="14148">MKRNPNSCQIGQHSRHDPPAPGMIRFRRGDARHRPSPSNTSKSRHRLTNQPPRYPSSDVDRPPPSSQSRSHLSPRGSLAPVNVSSRAAVVAGAKDSAFFAGMKRCAEDPYDPADNPDGVIQLGVAETKVGS</sequence>
<dbReference type="EMBL" id="CM007390">
    <property type="protein sequence ID" value="ONK56275.1"/>
    <property type="molecule type" value="Genomic_DNA"/>
</dbReference>
<evidence type="ECO:0000256" key="1">
    <source>
        <dbReference type="SAM" id="MobiDB-lite"/>
    </source>
</evidence>
<keyword evidence="3" id="KW-1185">Reference proteome</keyword>
<feature type="compositionally biased region" description="Low complexity" evidence="1">
    <location>
        <begin position="66"/>
        <end position="77"/>
    </location>
</feature>
<proteinExistence type="predicted"/>